<dbReference type="EMBL" id="JAUCMX010000008">
    <property type="protein sequence ID" value="KAK3537309.1"/>
    <property type="molecule type" value="Genomic_DNA"/>
</dbReference>
<reference evidence="3" key="1">
    <citation type="submission" date="2023-06" db="EMBL/GenBank/DDBJ databases">
        <title>Male Hemibagrus guttatus genome.</title>
        <authorList>
            <person name="Bian C."/>
        </authorList>
    </citation>
    <scope>NUCLEOTIDE SEQUENCE</scope>
    <source>
        <strain evidence="3">Male_cb2023</strain>
        <tissue evidence="3">Muscle</tissue>
    </source>
</reference>
<dbReference type="PANTHER" id="PTHR35347">
    <property type="entry name" value="COILED-COIL DOMAIN-CONTAINING PROTEIN 175"/>
    <property type="match status" value="1"/>
</dbReference>
<keyword evidence="2" id="KW-0732">Signal</keyword>
<sequence length="745" mass="86891">MTSLLKYQCVCQCVVCGVWCVVCRVWCVYECVYQCVPCVLCVYQCVGHVSCVVCGVCQCVYQCVPCVCVNCVYNVCISVCHVCQCVYECVYECVYQSSVAAARAANAAELNQLQLEMENVVEEIESMEKRQKLLEEQNLVLLPEHQLLNSSYTELVEQLNLQLSEKADTQITLNETRSEIQTTREKISLVHSLRKDLQQNLIRERKQFEETKKMLDKEIDEMMSTIQEQTKMNTEMQKELDVALSKLVKKEERADELLNQISLLERSTVRLKASQEKHAEQIKGKAEKSDELTEHRKLREKELEELREALKLQLLSLQENIGTVEREIEEEQKENGVRLEALSKLSSIFRAQRQKEDGTLVDRRRLNGELEKSKQRLDERFASIAKYKLETKAMEEEMKELQEANKVSVEMFQKKLLELEGQLTREKQSRAELEVEREELCVRIETLKDHHEDSLRKLRSAIALHKTRYSALTEEVELQEHEALSSVREELTQRVSRAEAEHRQTEISSNNQIQQISMEAESITRARLEEEKELKDQESMLLKVEAQFDSHHSRHQALKQQTTELKARRSHLELSIQQVKERAAAALQVKEDLKEELQTLREKHMELVRSHAEQIRTAERSVYENGLMLEQVKMENSRLHLCIEGMKEDIVNARREKEKHTQETSWMEEEMRSIYGGLAEAWSKDQLATEESSEKDQQLLEAMQMFMLQVQERKRRVGDINGRVESELKAMSRLLEITKPQQKHL</sequence>
<name>A0AAE0V2L7_9TELE</name>
<dbReference type="InterPro" id="IPR038834">
    <property type="entry name" value="CCDC175"/>
</dbReference>
<organism evidence="3 4">
    <name type="scientific">Hemibagrus guttatus</name>
    <dbReference type="NCBI Taxonomy" id="175788"/>
    <lineage>
        <taxon>Eukaryota</taxon>
        <taxon>Metazoa</taxon>
        <taxon>Chordata</taxon>
        <taxon>Craniata</taxon>
        <taxon>Vertebrata</taxon>
        <taxon>Euteleostomi</taxon>
        <taxon>Actinopterygii</taxon>
        <taxon>Neopterygii</taxon>
        <taxon>Teleostei</taxon>
        <taxon>Ostariophysi</taxon>
        <taxon>Siluriformes</taxon>
        <taxon>Bagridae</taxon>
        <taxon>Hemibagrus</taxon>
    </lineage>
</organism>
<feature type="coiled-coil region" evidence="1">
    <location>
        <begin position="103"/>
        <end position="137"/>
    </location>
</feature>
<feature type="chain" id="PRO_5042190598" evidence="2">
    <location>
        <begin position="28"/>
        <end position="745"/>
    </location>
</feature>
<dbReference type="PANTHER" id="PTHR35347:SF1">
    <property type="entry name" value="COILED-COIL DOMAIN-CONTAINING PROTEIN 175"/>
    <property type="match status" value="1"/>
</dbReference>
<comment type="caution">
    <text evidence="3">The sequence shown here is derived from an EMBL/GenBank/DDBJ whole genome shotgun (WGS) entry which is preliminary data.</text>
</comment>
<keyword evidence="1" id="KW-0175">Coiled coil</keyword>
<feature type="coiled-coil region" evidence="1">
    <location>
        <begin position="194"/>
        <end position="334"/>
    </location>
</feature>
<protein>
    <submittedName>
        <fullName evidence="3">Uncharacterized protein</fullName>
    </submittedName>
</protein>
<keyword evidence="4" id="KW-1185">Reference proteome</keyword>
<proteinExistence type="predicted"/>
<dbReference type="Proteomes" id="UP001274896">
    <property type="component" value="Unassembled WGS sequence"/>
</dbReference>
<evidence type="ECO:0000313" key="3">
    <source>
        <dbReference type="EMBL" id="KAK3537309.1"/>
    </source>
</evidence>
<gene>
    <name evidence="3" type="ORF">QTP70_007178</name>
</gene>
<evidence type="ECO:0000313" key="4">
    <source>
        <dbReference type="Proteomes" id="UP001274896"/>
    </source>
</evidence>
<dbReference type="AlphaFoldDB" id="A0AAE0V2L7"/>
<evidence type="ECO:0000256" key="2">
    <source>
        <dbReference type="SAM" id="SignalP"/>
    </source>
</evidence>
<feature type="signal peptide" evidence="2">
    <location>
        <begin position="1"/>
        <end position="27"/>
    </location>
</feature>
<feature type="coiled-coil region" evidence="1">
    <location>
        <begin position="576"/>
        <end position="610"/>
    </location>
</feature>
<feature type="coiled-coil region" evidence="1">
    <location>
        <begin position="384"/>
        <end position="547"/>
    </location>
</feature>
<evidence type="ECO:0000256" key="1">
    <source>
        <dbReference type="SAM" id="Coils"/>
    </source>
</evidence>
<accession>A0AAE0V2L7</accession>